<dbReference type="HOGENOM" id="CLU_3335676_0_0_1"/>
<proteinExistence type="predicted"/>
<reference evidence="1 2" key="1">
    <citation type="journal article" date="2010" name="Nature">
        <title>Comparative genomics reveals mobile pathogenicity chromosomes in Fusarium.</title>
        <authorList>
            <person name="Ma L.J."/>
            <person name="van der Does H.C."/>
            <person name="Borkovich K.A."/>
            <person name="Coleman J.J."/>
            <person name="Daboussi M.J."/>
            <person name="Di Pietro A."/>
            <person name="Dufresne M."/>
            <person name="Freitag M."/>
            <person name="Grabherr M."/>
            <person name="Henrissat B."/>
            <person name="Houterman P.M."/>
            <person name="Kang S."/>
            <person name="Shim W.B."/>
            <person name="Woloshuk C."/>
            <person name="Xie X."/>
            <person name="Xu J.R."/>
            <person name="Antoniw J."/>
            <person name="Baker S.E."/>
            <person name="Bluhm B.H."/>
            <person name="Breakspear A."/>
            <person name="Brown D.W."/>
            <person name="Butchko R.A."/>
            <person name="Chapman S."/>
            <person name="Coulson R."/>
            <person name="Coutinho P.M."/>
            <person name="Danchin E.G."/>
            <person name="Diener A."/>
            <person name="Gale L.R."/>
            <person name="Gardiner D.M."/>
            <person name="Goff S."/>
            <person name="Hammond-Kosack K.E."/>
            <person name="Hilburn K."/>
            <person name="Hua-Van A."/>
            <person name="Jonkers W."/>
            <person name="Kazan K."/>
            <person name="Kodira C.D."/>
            <person name="Koehrsen M."/>
            <person name="Kumar L."/>
            <person name="Lee Y.H."/>
            <person name="Li L."/>
            <person name="Manners J.M."/>
            <person name="Miranda-Saavedra D."/>
            <person name="Mukherjee M."/>
            <person name="Park G."/>
            <person name="Park J."/>
            <person name="Park S.Y."/>
            <person name="Proctor R.H."/>
            <person name="Regev A."/>
            <person name="Ruiz-Roldan M.C."/>
            <person name="Sain D."/>
            <person name="Sakthikumar S."/>
            <person name="Sykes S."/>
            <person name="Schwartz D.C."/>
            <person name="Turgeon B.G."/>
            <person name="Wapinski I."/>
            <person name="Yoder O."/>
            <person name="Young S."/>
            <person name="Zeng Q."/>
            <person name="Zhou S."/>
            <person name="Galagan J."/>
            <person name="Cuomo C.A."/>
            <person name="Kistler H.C."/>
            <person name="Rep M."/>
        </authorList>
    </citation>
    <scope>NUCLEOTIDE SEQUENCE [LARGE SCALE GENOMIC DNA]</scope>
    <source>
        <strain evidence="2">M3125 / FGSC 7600</strain>
    </source>
</reference>
<protein>
    <submittedName>
        <fullName evidence="1">Uncharacterized protein</fullName>
    </submittedName>
</protein>
<sequence length="38" mass="4186">MVEGHFESPSFKALRRKVSCYEDCKSLSEPMSALHGAG</sequence>
<dbReference type="RefSeq" id="XP_018758531.1">
    <property type="nucleotide sequence ID" value="XM_018900280.1"/>
</dbReference>
<keyword evidence="2" id="KW-1185">Reference proteome</keyword>
<evidence type="ECO:0000313" key="1">
    <source>
        <dbReference type="EMBL" id="EWG52340.1"/>
    </source>
</evidence>
<dbReference type="KEGG" id="fvr:FVEG_11113"/>
<dbReference type="GeneID" id="30068648"/>
<accession>W7MX51</accession>
<dbReference type="EMBL" id="DS022257">
    <property type="protein sequence ID" value="EWG52340.1"/>
    <property type="molecule type" value="Genomic_DNA"/>
</dbReference>
<name>W7MX51_GIBM7</name>
<dbReference type="AlphaFoldDB" id="W7MX51"/>
<dbReference type="EMBL" id="CM000586">
    <property type="protein sequence ID" value="EWG52340.1"/>
    <property type="molecule type" value="Genomic_DNA"/>
</dbReference>
<evidence type="ECO:0000313" key="2">
    <source>
        <dbReference type="Proteomes" id="UP000009096"/>
    </source>
</evidence>
<gene>
    <name evidence="1" type="ORF">FVEG_11113</name>
</gene>
<dbReference type="VEuPathDB" id="FungiDB:FVEG_11113"/>
<organism evidence="1 2">
    <name type="scientific">Gibberella moniliformis (strain M3125 / FGSC 7600)</name>
    <name type="common">Maize ear and stalk rot fungus</name>
    <name type="synonym">Fusarium verticillioides</name>
    <dbReference type="NCBI Taxonomy" id="334819"/>
    <lineage>
        <taxon>Eukaryota</taxon>
        <taxon>Fungi</taxon>
        <taxon>Dikarya</taxon>
        <taxon>Ascomycota</taxon>
        <taxon>Pezizomycotina</taxon>
        <taxon>Sordariomycetes</taxon>
        <taxon>Hypocreomycetidae</taxon>
        <taxon>Hypocreales</taxon>
        <taxon>Nectriaceae</taxon>
        <taxon>Fusarium</taxon>
        <taxon>Fusarium fujikuroi species complex</taxon>
    </lineage>
</organism>
<dbReference type="Proteomes" id="UP000009096">
    <property type="component" value="Chromosome 9"/>
</dbReference>